<evidence type="ECO:0000256" key="1">
    <source>
        <dbReference type="SAM" id="MobiDB-lite"/>
    </source>
</evidence>
<dbReference type="RefSeq" id="WP_394302156.1">
    <property type="nucleotide sequence ID" value="NZ_JBHMQT010000037.1"/>
</dbReference>
<feature type="region of interest" description="Disordered" evidence="1">
    <location>
        <begin position="20"/>
        <end position="48"/>
    </location>
</feature>
<dbReference type="Proteomes" id="UP001589870">
    <property type="component" value="Unassembled WGS sequence"/>
</dbReference>
<comment type="caution">
    <text evidence="2">The sequence shown here is derived from an EMBL/GenBank/DDBJ whole genome shotgun (WGS) entry which is preliminary data.</text>
</comment>
<evidence type="ECO:0008006" key="4">
    <source>
        <dbReference type="Google" id="ProtNLM"/>
    </source>
</evidence>
<organism evidence="2 3">
    <name type="scientific">Sphaerimonospora cavernae</name>
    <dbReference type="NCBI Taxonomy" id="1740611"/>
    <lineage>
        <taxon>Bacteria</taxon>
        <taxon>Bacillati</taxon>
        <taxon>Actinomycetota</taxon>
        <taxon>Actinomycetes</taxon>
        <taxon>Streptosporangiales</taxon>
        <taxon>Streptosporangiaceae</taxon>
        <taxon>Sphaerimonospora</taxon>
    </lineage>
</organism>
<keyword evidence="3" id="KW-1185">Reference proteome</keyword>
<name>A0ABV6U6E9_9ACTN</name>
<dbReference type="EMBL" id="JBHMQT010000037">
    <property type="protein sequence ID" value="MFC0864024.1"/>
    <property type="molecule type" value="Genomic_DNA"/>
</dbReference>
<gene>
    <name evidence="2" type="ORF">ACFHYQ_17145</name>
</gene>
<evidence type="ECO:0000313" key="3">
    <source>
        <dbReference type="Proteomes" id="UP001589870"/>
    </source>
</evidence>
<sequence length="617" mass="67894">MSMADERRALDRAPSLFDHASRLHRLTPDQPLPDGGRHYPPGVTDHNQRDDITASLSERRATLLALLETFFADPVSVTALHDGIRDLPIPSCAIDRMTVEGLPWLKPDLARETGSWLVRHSTDVRAAATGMRLLVGTAHPEDIPLIRTIGLLHRFGCAAIDVLEKIPGAAIQLAWLAERSTGRPRTQAVIAMCRLVDPVTFPWLLRHAVDDRGLVGSHARQVAETVSLADALESGDPDDEVTVHSGKLLQAIASTRDYSVQLHEYADACRALAGFAVRAGQANPSLDLLAAAVTLGEDLRTGHAACLPWPPGERATTLERLERLVASPRWAQPLAEARRSPDPMTRWRAAWAVRAMRAVPRDSDLVPPSDGRFNRFAIRVAIPDPAIGEQVETRLLVDGRPVVAEAFRKGAPHGPEDLLGLLAATTEPREVRLAEAYCTEGCCGALHVTISLDGDTVTWGNWRASGAAGALGSFRFQAEQYAETIARAVRDHGWEWGARSLARKLNRLLADEPGLLAAWQCEPGRVYARTDEYETIRMCFWHPRYPSGLDSDDPWLQLEWLISVDDTDLDDQAARIIDHLRRVDPKSHAEVVGGSREFADRLGFPWPCCRKTAATDD</sequence>
<accession>A0ABV6U6E9</accession>
<proteinExistence type="predicted"/>
<protein>
    <recommendedName>
        <fullName evidence="4">HEAT repeat protein</fullName>
    </recommendedName>
</protein>
<reference evidence="2 3" key="1">
    <citation type="submission" date="2024-09" db="EMBL/GenBank/DDBJ databases">
        <authorList>
            <person name="Sun Q."/>
            <person name="Mori K."/>
        </authorList>
    </citation>
    <scope>NUCLEOTIDE SEQUENCE [LARGE SCALE GENOMIC DNA]</scope>
    <source>
        <strain evidence="2 3">TBRC 1851</strain>
    </source>
</reference>
<evidence type="ECO:0000313" key="2">
    <source>
        <dbReference type="EMBL" id="MFC0864024.1"/>
    </source>
</evidence>